<evidence type="ECO:0000256" key="3">
    <source>
        <dbReference type="ARBA" id="ARBA00022553"/>
    </source>
</evidence>
<dbReference type="RefSeq" id="WP_188669812.1">
    <property type="nucleotide sequence ID" value="NZ_BMJH01000001.1"/>
</dbReference>
<dbReference type="PROSITE" id="PS00455">
    <property type="entry name" value="AMP_BINDING"/>
    <property type="match status" value="4"/>
</dbReference>
<dbReference type="GO" id="GO:0008610">
    <property type="term" value="P:lipid biosynthetic process"/>
    <property type="evidence" value="ECO:0007669"/>
    <property type="project" value="UniProtKB-ARBA"/>
</dbReference>
<dbReference type="SUPFAM" id="SSF47336">
    <property type="entry name" value="ACP-like"/>
    <property type="match status" value="4"/>
</dbReference>
<evidence type="ECO:0000256" key="5">
    <source>
        <dbReference type="ARBA" id="ARBA00023194"/>
    </source>
</evidence>
<dbReference type="EMBL" id="BMJH01000001">
    <property type="protein sequence ID" value="GGC53248.1"/>
    <property type="molecule type" value="Genomic_DNA"/>
</dbReference>
<dbReference type="SUPFAM" id="SSF52777">
    <property type="entry name" value="CoA-dependent acyltransferases"/>
    <property type="match status" value="10"/>
</dbReference>
<dbReference type="InterPro" id="IPR023213">
    <property type="entry name" value="CAT-like_dom_sf"/>
</dbReference>
<dbReference type="NCBIfam" id="NF003417">
    <property type="entry name" value="PRK04813.1"/>
    <property type="match status" value="4"/>
</dbReference>
<dbReference type="PANTHER" id="PTHR45527:SF1">
    <property type="entry name" value="FATTY ACID SYNTHASE"/>
    <property type="match status" value="1"/>
</dbReference>
<dbReference type="FunFam" id="3.30.300.30:FF:000015">
    <property type="entry name" value="Nonribosomal peptide synthase SidD"/>
    <property type="match status" value="1"/>
</dbReference>
<evidence type="ECO:0000256" key="4">
    <source>
        <dbReference type="ARBA" id="ARBA00022737"/>
    </source>
</evidence>
<reference evidence="8" key="1">
    <citation type="journal article" date="2014" name="Int. J. Syst. Evol. Microbiol.">
        <title>Complete genome sequence of Corynebacterium casei LMG S-19264T (=DSM 44701T), isolated from a smear-ripened cheese.</title>
        <authorList>
            <consortium name="US DOE Joint Genome Institute (JGI-PGF)"/>
            <person name="Walter F."/>
            <person name="Albersmeier A."/>
            <person name="Kalinowski J."/>
            <person name="Ruckert C."/>
        </authorList>
    </citation>
    <scope>NUCLEOTIDE SEQUENCE</scope>
    <source>
        <strain evidence="8">CGMCC 1.15478</strain>
    </source>
</reference>
<reference evidence="8" key="2">
    <citation type="submission" date="2020-09" db="EMBL/GenBank/DDBJ databases">
        <authorList>
            <person name="Sun Q."/>
            <person name="Zhou Y."/>
        </authorList>
    </citation>
    <scope>NUCLEOTIDE SEQUENCE</scope>
    <source>
        <strain evidence="8">CGMCC 1.15478</strain>
    </source>
</reference>
<dbReference type="InterPro" id="IPR045851">
    <property type="entry name" value="AMP-bd_C_sf"/>
</dbReference>
<dbReference type="GO" id="GO:0005737">
    <property type="term" value="C:cytoplasm"/>
    <property type="evidence" value="ECO:0007669"/>
    <property type="project" value="TreeGrafter"/>
</dbReference>
<sequence length="4712" mass="503515">MTSTAVGSVTDTANNDVESAEVTDSTLRPLTGAQRGIWHAQQLDPESDRYLVGEVLEITGSEPIDVTVLTKAIKRTVAEAETMRLRFVDTSDGPRQFVSHIGVSAEIVDLRAHSNPTEIAHAEVENHRRSAAEHCRHMVDRQLYTYLLIRLSDCEVWCVQLYHHLIVDGYSAALLSRRVAAHYTGLVRNTPVPTAPFGTIAELVADDETYRASEQFERDREYWRGVLTPLPPMERRTVPLGGQVEATVQARTILPGEFLDDLRQQAQHLGVTWADMLIAGYAAFLHRLLGVSDVVIALPLMARSGRLALTTPAMVVNVLPLRVTVRSDDELGHLAQRVAGALRDMRAHQRYRGEDLIREFPGCGALLHGVGVNLKAFDMALDFAGARGVLRNVAGGPPEDFGLTVTPGADRTVQLGFEADARTNDAVAVQWRMDALTQIVRTLTANATKVGALPLMSAEETDRVLHARASAPVARPAELLPDVFDQLVAQQPQRTLLSSGDEQFTAAELGARVYQLARYLRSQGVGRETIVGIALPRNADLVIAVLAILRAGGAYLPLDLEQPTARLRDITVDAQPSVIIANNELAELAGTAVLVDIDAPDTRSAVSAMPSNVPTGDEWGAASDQLAYVIYTSGSTGKPKGVLGHHGGLAALLAGHRGGLYAETVQRCGGRPLRTAHTASFAFDASIDQLLWLFDGHHVHVYGPELQRDAAALIAAFRDDSIDVIDTTPSMAGALMECGLADRPPALLILGGEASPPGLWQRLIDANIPVADLYGPTEATVDAIGSLRPGAEPRIGCPLPGTGAYLLDADLSVVPDGQTGELYLAGPNIARGYLGRAALTADRFVADPFGKPGSRMYRTGDLARWIPGEGYEYLGRADQQVKVRGYRIELGEVEAALTRLPGVRAAAATVRNEPRILVGYVVPDPGANLPDTVRLRAMLAETVPDHLVPSSLVVIDELPMTDNGKADRSALPAPLVGASGPQASTAAELALCEVVAEVLNSGTVGVDDDFFSAGGDSISAITVSSRLRSRGYVLQPKQLLTQRPLGTIAATLTARDASDAVTAASDGTGEVPEPPIVQALLRRNAKLAAIAGYVQWTSLRVDSGLSADVLRAGLTAVVQHHDALRLVKTEDALVIPESSSAVVAVAERILDDENQIAQIAADEAALVDVIGGPLVRAVLVQVPNDECSHIVIVAHHLVIDGVSWRILLTDLYKACAATQQTPRLDPVPASWRRHAQLLHEQGRSGARRTELPYWTSTLEAATPLLGTRRLDPAIDTAATANRSTTIASTGVTSALLTTLADAYRVRADEVLLAAWLLTLRSWQQERTQERRLDHCAVDHCAVTVEGHGREMDETGLDLTRTIGWFTSEFPVRLPMHAINNPQALDDALAGGTAAGQLLRAVKEARRRVPGSGVGFGVLRWLDPESAPALSALPEPEVLINYLGRFTDAPGPGWHLPDEDAFAVIEPAGKALTEVLALNAFIREQGGNPQLAVEWTAASRIVDDSALAALQNHWQNALEALAAHAYLAPGGLTPIDCPLVTIDQPTIDLFEASHGPLADVLPLSPLQEGLLYHALRDGDDDAYTLTARLDLTGSLDKDRLTAAFDRVVARHRNLGAAFHYAELPYPVQVIPRTVTVPWRYEDVSALPPSVAERVAARLETEAASHVFDVETLPLLRALLIRMPGSEDQCEHRLILNAHHLLTDGWSTPIVLRELLALYHGDDAALATPGYYGDYLAWRGEQDFEVALESWRTRLAGLAGPTMIGRRVGAGATAEQRIELAPNTVNSLETLGRSAGLTQNTIVQGAWAMVLAEHVGSDDVVFGAIVSGRPADLRGVESTVGLFSNAVPVRVHLDQAVPLCEQLATLQHTRLEQQEHEHVSLAEIERAAGLGQLFDTLMVFENFPGAGVRQPESHEVRVSRFVNRSLTHYPVTLVAPPADHLELLLAYDTERMPEGLAQRFASRLAEILTALAANPAVTPGELIHIDGITAGYTVADWMETVAAQHGDRPALAYGDETLSYLELHARANRLARWLVDQGVGPESVVPIAVGRSTQFVIAVCAISKAGAAFLPLDPQLPTQRIDAMLAVTAPSVVLTAAEIDNVELNDYSADPITDNERRAPIRPTNTAYVMFTSGSTGEPKGVAVSHEAIVQRMRWVQRAGLYTADDIVLFKSALNFDVVVAEIFGALLAGAKLVIARDGAHWDPAALVDLIRAHSITTAEFVPSMLALFSEEIEPGSVPSLRRVYSGGEALSPALAQRVAATTGARVFNTYGPTEAAVDVTCREVSGLDTPVVPLGLPAPGMRMYVLDDAFQQVTPGVAGELYLSGNQLARGYVARSATTAERFVADPFERGKRMYRTGDRVTWTAAGELEYVGRADFQVKLRGQRIEPAEIELALLTEEAVAQSVAIPREDVPGDQRLVAYVVLHTGMSTSSEVLRERVRATLPEFMVPSTVMILESMPLTVSGKIDRSALPVPTHVSYAPLEVSLDDEPAIAAVCTAMAEVLTAAHVGPDDDFFALGGHSLSAVRLIGALRRLGHTAVVDDVFEAPSPRQLARRMSGAAPLEAPLPEHRMADSVEARDVLSPAQERLWFLHRLEGPSTTYDIPVLWRLTGDLDSAALAAAWRDVLSKHPMLRTIYPEDETGAPTLSTVEPGSVESSSVPALRIRSIEPDVETVDAAIASCLAQAVDLAREMPARATLLATNPGEHVLVIVVHHIAVDAGSIATLCTDLAASYNARTAGETPQWSAIAPDYRLYATREQSRIEAGSYRTQVEYWRTTLAGLPAELDLPTDRPRPTRPRYRGTAVSIPLSGHTRAAIGALCGEYAVTPLMVLQAAVAATWQAFGAGTDIPLGSLVEHRAGGLQPGSGPDFTGTVGYFVNTLVVRCDLSGRPSVAELLHRVRSAALGALANQDVPFEQVVEAISPPRSLARHPLFQTLVAHEQPEPALPFHGLATEPVVPPVAASRFDVAVWLADSHESTDASDPAAHLRIVADADLFDHSTVVNLVHGVVRMLDQMVQSPAGSIAEITLGESAVAPSAARKCGAGVIADFVRQAELTPNAIAIRSGTTATTYAELNRRVDQLASLLHQSGAGSERVVAVALPRSTDLIAGVLAVLRVGAAYLPLDIDYPQQRLAFMIADTNPVCVLTTSEHADRLPSGGGEQLVFVDGDMPTLGVLPEPPAPGDGLAYVIHTSGSTGRPKGVQITTANLEAFAATVTGDGWVRSDDRIVAVTTVSFDIAVLELLCPLTIGATVVLADRTTVRDPELLLALIAAEQATVLQATPSLWRGLIEHSAGGELGGVRALVGGEAVPSDLASQLVANCASARNVYGPTEVTVWATTSMLTSGAPVTIGQPWTGVHARVLDADLRDVPAGAVGELYLGGDQVARGYGGRFGLTASRFIADLTVPGERLYRTGDLVRVRDGQLHFVRRADDQVKVRGFRIELGEVESALSAAPGVARAVATVRADSRGAGQLLGYVVPEAGSAPTPDGVRAAVAAALPEYMVPAVITVLEALPTTLNGKIDRSALPEPGPAGSGRRATTASERLMCEITDSVIGSRGAGPDDNFFALGGDSISSIRLVTAARQRGLQLSVADVFEMATLADLAAAAVPVSTDTSPTLQRVDAPLVTLDESMRRHLDAVSPGWVEALPLGPLQEGMYYQSVVDAAADAYHVQHRFTFASDQQVSGDAVQAAAQILVQRHPNLRAGFTNLAGGQPVQFVPRQATVPYREVEYGEEFHRLAAEVAAAEYAAPFDLADPPLLRVAVVRGPDGRSELIVTHHHLLADGWSHGLLFAELFALYERARDGVELEALDHVLPQPADFRQYLRWAASADRAAAESAWRNYLSDLASPTLLAGERTPDSQVKESRISESPVVVSADTTAQLRRLASDCGTTLSTVVATAWALTLRTLTGSDDVVFGATVSGRPADVEGADRMIGLLLNTLPIRVKGKPGERLTDLLRRVFQEQGALTPHQHLGLGHIQRSAGYSTLFDTLYVFRNLPRDEEGRLSAFATSGVTATASADATHYAITIDVDPGDSDRPLHVTVEHRDDLIPASTVAHLCSQFAATLNRLAEPATARGVTVVADTGPAIVPSDLDRVPVPEPGEREGSVDALLRERAGSTPDQLALVCGEIRLTAAQLDTRVDRLARVLASGGIGSGDVVAISLPRTADHVVAIFAVLRTGAAYLPLDPAHPVARRRELVADSGAMCLIESGTRAPLFTGDTAEPQVRIVIDDPEITEILDGTVPAPVVDSHAVSGPTFADQPAYVIYTSGTTGRPKGVVVGHRGLTAMYHNHRDEIFIPTVRTAARSPLRIAHTVSFSFDMSWEELLWMLAGHEVHVIDEDARLDPVALVRHYREVGIDVVNVTPTYAAELLTAGLLDGERHPALVMLGGESVPQSLWSRLREQAGVDGYDLYGPTEFTINALGSAVRRSDTPCLGRPVRNATARVLDSGLREVPDGAAGELYLAGDGIAHGYLGRPGLTAGAFIADPYNCGSRMYRTGDLVLRRCDGELQYLGRADRQVKIRGIRIELGEIEAALTASPGVQRAAVDVRRSDSGVTKLIGYVVTSAGYDPATVRAQLRSELPAQLVPSVLVEVASIPLTVNGKLDRAALPEPPAVSMTRSPRSATEQRVLAVFERVLDTTGLDPDDGFFEVGGDSLALMRLVGELNRECGPLDVRTVLAHPSAAELAAHLDGRAEQQVLPQHLPSEERGNKA</sequence>
<dbReference type="InterPro" id="IPR020806">
    <property type="entry name" value="PKS_PP-bd"/>
</dbReference>
<dbReference type="SMART" id="SM00823">
    <property type="entry name" value="PKS_PP"/>
    <property type="match status" value="4"/>
</dbReference>
<dbReference type="Pfam" id="PF00550">
    <property type="entry name" value="PP-binding"/>
    <property type="match status" value="4"/>
</dbReference>
<comment type="caution">
    <text evidence="8">The sequence shown here is derived from an EMBL/GenBank/DDBJ whole genome shotgun (WGS) entry which is preliminary data.</text>
</comment>
<dbReference type="InterPro" id="IPR009081">
    <property type="entry name" value="PP-bd_ACP"/>
</dbReference>
<feature type="domain" description="Carrier" evidence="7">
    <location>
        <begin position="4620"/>
        <end position="4694"/>
    </location>
</feature>
<evidence type="ECO:0000256" key="6">
    <source>
        <dbReference type="SAM" id="MobiDB-lite"/>
    </source>
</evidence>
<dbReference type="SUPFAM" id="SSF56801">
    <property type="entry name" value="Acetyl-CoA synthetase-like"/>
    <property type="match status" value="4"/>
</dbReference>
<dbReference type="Gene3D" id="3.30.559.10">
    <property type="entry name" value="Chloramphenicol acetyltransferase-like domain"/>
    <property type="match status" value="5"/>
</dbReference>
<gene>
    <name evidence="8" type="ORF">GCM10011410_01980</name>
</gene>
<dbReference type="GO" id="GO:0044550">
    <property type="term" value="P:secondary metabolite biosynthetic process"/>
    <property type="evidence" value="ECO:0007669"/>
    <property type="project" value="UniProtKB-ARBA"/>
</dbReference>
<dbReference type="Pfam" id="PF13193">
    <property type="entry name" value="AMP-binding_C"/>
    <property type="match status" value="4"/>
</dbReference>
<protein>
    <recommendedName>
        <fullName evidence="7">Carrier domain-containing protein</fullName>
    </recommendedName>
</protein>
<comment type="cofactor">
    <cofactor evidence="1">
        <name>pantetheine 4'-phosphate</name>
        <dbReference type="ChEBI" id="CHEBI:47942"/>
    </cofactor>
</comment>
<keyword evidence="5" id="KW-0045">Antibiotic biosynthesis</keyword>
<dbReference type="FunFam" id="3.30.300.30:FF:000010">
    <property type="entry name" value="Enterobactin synthetase component F"/>
    <property type="match status" value="2"/>
</dbReference>
<dbReference type="InterPro" id="IPR010071">
    <property type="entry name" value="AA_adenyl_dom"/>
</dbReference>
<dbReference type="GO" id="GO:0043041">
    <property type="term" value="P:amino acid activation for nonribosomal peptide biosynthetic process"/>
    <property type="evidence" value="ECO:0007669"/>
    <property type="project" value="TreeGrafter"/>
</dbReference>
<dbReference type="Pfam" id="PF00501">
    <property type="entry name" value="AMP-binding"/>
    <property type="match status" value="4"/>
</dbReference>
<name>A0A916TZM8_9ACTN</name>
<dbReference type="InterPro" id="IPR000873">
    <property type="entry name" value="AMP-dep_synth/lig_dom"/>
</dbReference>
<dbReference type="Gene3D" id="3.40.50.980">
    <property type="match status" value="4"/>
</dbReference>
<dbReference type="InterPro" id="IPR001242">
    <property type="entry name" value="Condensation_dom"/>
</dbReference>
<evidence type="ECO:0000256" key="2">
    <source>
        <dbReference type="ARBA" id="ARBA00022450"/>
    </source>
</evidence>
<dbReference type="GO" id="GO:0017000">
    <property type="term" value="P:antibiotic biosynthetic process"/>
    <property type="evidence" value="ECO:0007669"/>
    <property type="project" value="UniProtKB-KW"/>
</dbReference>
<feature type="domain" description="Carrier" evidence="7">
    <location>
        <begin position="982"/>
        <end position="1056"/>
    </location>
</feature>
<keyword evidence="3" id="KW-0597">Phosphoprotein</keyword>
<dbReference type="Proteomes" id="UP000641514">
    <property type="component" value="Unassembled WGS sequence"/>
</dbReference>
<dbReference type="PROSITE" id="PS50075">
    <property type="entry name" value="CARRIER"/>
    <property type="match status" value="4"/>
</dbReference>
<keyword evidence="9" id="KW-1185">Reference proteome</keyword>
<dbReference type="PROSITE" id="PS00012">
    <property type="entry name" value="PHOSPHOPANTETHEINE"/>
    <property type="match status" value="4"/>
</dbReference>
<keyword evidence="4" id="KW-0677">Repeat</keyword>
<dbReference type="InterPro" id="IPR029058">
    <property type="entry name" value="AB_hydrolase_fold"/>
</dbReference>
<accession>A0A916TZM8</accession>
<dbReference type="FunFam" id="3.40.50.12780:FF:000012">
    <property type="entry name" value="Non-ribosomal peptide synthetase"/>
    <property type="match status" value="1"/>
</dbReference>
<feature type="domain" description="Carrier" evidence="7">
    <location>
        <begin position="3536"/>
        <end position="3610"/>
    </location>
</feature>
<keyword evidence="2" id="KW-0596">Phosphopantetheine</keyword>
<dbReference type="GO" id="GO:0003824">
    <property type="term" value="F:catalytic activity"/>
    <property type="evidence" value="ECO:0007669"/>
    <property type="project" value="InterPro"/>
</dbReference>
<organism evidence="8 9">
    <name type="scientific">Hoyosella rhizosphaerae</name>
    <dbReference type="NCBI Taxonomy" id="1755582"/>
    <lineage>
        <taxon>Bacteria</taxon>
        <taxon>Bacillati</taxon>
        <taxon>Actinomycetota</taxon>
        <taxon>Actinomycetes</taxon>
        <taxon>Mycobacteriales</taxon>
        <taxon>Hoyosellaceae</taxon>
        <taxon>Hoyosella</taxon>
    </lineage>
</organism>
<dbReference type="InterPro" id="IPR010060">
    <property type="entry name" value="NRPS_synth"/>
</dbReference>
<evidence type="ECO:0000256" key="1">
    <source>
        <dbReference type="ARBA" id="ARBA00001957"/>
    </source>
</evidence>
<dbReference type="Gene3D" id="2.30.38.10">
    <property type="entry name" value="Luciferase, Domain 3"/>
    <property type="match status" value="2"/>
</dbReference>
<proteinExistence type="predicted"/>
<feature type="region of interest" description="Disordered" evidence="6">
    <location>
        <begin position="1"/>
        <end position="28"/>
    </location>
</feature>
<dbReference type="CDD" id="cd05930">
    <property type="entry name" value="A_NRPS"/>
    <property type="match status" value="4"/>
</dbReference>
<evidence type="ECO:0000313" key="8">
    <source>
        <dbReference type="EMBL" id="GGC53248.1"/>
    </source>
</evidence>
<dbReference type="Gene3D" id="3.30.559.30">
    <property type="entry name" value="Nonribosomal peptide synthetase, condensation domain"/>
    <property type="match status" value="5"/>
</dbReference>
<dbReference type="GO" id="GO:0031177">
    <property type="term" value="F:phosphopantetheine binding"/>
    <property type="evidence" value="ECO:0007669"/>
    <property type="project" value="InterPro"/>
</dbReference>
<dbReference type="Gene3D" id="3.30.300.30">
    <property type="match status" value="4"/>
</dbReference>
<dbReference type="Gene3D" id="1.10.1200.10">
    <property type="entry name" value="ACP-like"/>
    <property type="match status" value="3"/>
</dbReference>
<dbReference type="InterPro" id="IPR025110">
    <property type="entry name" value="AMP-bd_C"/>
</dbReference>
<feature type="domain" description="Carrier" evidence="7">
    <location>
        <begin position="2485"/>
        <end position="2559"/>
    </location>
</feature>
<dbReference type="Pfam" id="PF00668">
    <property type="entry name" value="Condensation"/>
    <property type="match status" value="5"/>
</dbReference>
<dbReference type="InterPro" id="IPR036736">
    <property type="entry name" value="ACP-like_sf"/>
</dbReference>
<dbReference type="PANTHER" id="PTHR45527">
    <property type="entry name" value="NONRIBOSOMAL PEPTIDE SYNTHETASE"/>
    <property type="match status" value="1"/>
</dbReference>
<dbReference type="InterPro" id="IPR006162">
    <property type="entry name" value="Ppantetheine_attach_site"/>
</dbReference>
<dbReference type="Gene3D" id="3.40.50.12780">
    <property type="entry name" value="N-terminal domain of ligase-like"/>
    <property type="match status" value="2"/>
</dbReference>
<evidence type="ECO:0000313" key="9">
    <source>
        <dbReference type="Proteomes" id="UP000641514"/>
    </source>
</evidence>
<dbReference type="InterPro" id="IPR042099">
    <property type="entry name" value="ANL_N_sf"/>
</dbReference>
<dbReference type="FunFam" id="3.40.50.980:FF:000001">
    <property type="entry name" value="Non-ribosomal peptide synthetase"/>
    <property type="match status" value="3"/>
</dbReference>
<evidence type="ECO:0000259" key="7">
    <source>
        <dbReference type="PROSITE" id="PS50075"/>
    </source>
</evidence>
<dbReference type="InterPro" id="IPR020845">
    <property type="entry name" value="AMP-binding_CS"/>
</dbReference>
<dbReference type="NCBIfam" id="TIGR01733">
    <property type="entry name" value="AA-adenyl-dom"/>
    <property type="match status" value="4"/>
</dbReference>
<dbReference type="NCBIfam" id="TIGR01720">
    <property type="entry name" value="NRPS-para261"/>
    <property type="match status" value="1"/>
</dbReference>
<dbReference type="Gene3D" id="3.40.50.1820">
    <property type="entry name" value="alpha/beta hydrolase"/>
    <property type="match status" value="1"/>
</dbReference>